<keyword evidence="11 13" id="KW-0560">Oxidoreductase</keyword>
<dbReference type="RefSeq" id="WP_061170169.1">
    <property type="nucleotide sequence ID" value="NZ_FCOA02000020.1"/>
</dbReference>
<evidence type="ECO:0000256" key="4">
    <source>
        <dbReference type="ARBA" id="ARBA00012531"/>
    </source>
</evidence>
<evidence type="ECO:0000256" key="10">
    <source>
        <dbReference type="ARBA" id="ARBA00049359"/>
    </source>
</evidence>
<dbReference type="InterPro" id="IPR044861">
    <property type="entry name" value="IPNS-like_FE2OG_OXY"/>
</dbReference>
<dbReference type="EMBL" id="FCOA02000020">
    <property type="protein sequence ID" value="SAK79701.1"/>
    <property type="molecule type" value="Genomic_DNA"/>
</dbReference>
<gene>
    <name evidence="13" type="primary">efe_2</name>
    <name evidence="13" type="ORF">AWB79_05081</name>
</gene>
<evidence type="ECO:0000256" key="8">
    <source>
        <dbReference type="ARBA" id="ARBA00031282"/>
    </source>
</evidence>
<dbReference type="GO" id="GO:0102276">
    <property type="term" value="F:2-oxoglutarate oxygenase/decarboxylase (ethylene-forming) activity"/>
    <property type="evidence" value="ECO:0007669"/>
    <property type="project" value="UniProtKB-EC"/>
</dbReference>
<keyword evidence="6" id="KW-0266">Ethylene biosynthesis</keyword>
<comment type="pathway">
    <text evidence="2">Alkene biosynthesis; ethylene biosynthesis via 2-oxoglutarate.</text>
</comment>
<dbReference type="OrthoDB" id="21825at2"/>
<dbReference type="PROSITE" id="PS51471">
    <property type="entry name" value="FE2OG_OXY"/>
    <property type="match status" value="1"/>
</dbReference>
<evidence type="ECO:0000256" key="9">
    <source>
        <dbReference type="ARBA" id="ARBA00047725"/>
    </source>
</evidence>
<dbReference type="Pfam" id="PF03171">
    <property type="entry name" value="2OG-FeII_Oxy"/>
    <property type="match status" value="1"/>
</dbReference>
<dbReference type="PANTHER" id="PTHR47990">
    <property type="entry name" value="2-OXOGLUTARATE (2OG) AND FE(II)-DEPENDENT OXYGENASE SUPERFAMILY PROTEIN-RELATED"/>
    <property type="match status" value="1"/>
</dbReference>
<keyword evidence="11" id="KW-0479">Metal-binding</keyword>
<evidence type="ECO:0000256" key="7">
    <source>
        <dbReference type="ARBA" id="ARBA00031011"/>
    </source>
</evidence>
<comment type="caution">
    <text evidence="13">The sequence shown here is derived from an EMBL/GenBank/DDBJ whole genome shotgun (WGS) entry which is preliminary data.</text>
</comment>
<dbReference type="EC" id="1.13.12.19" evidence="4"/>
<comment type="similarity">
    <text evidence="11">Belongs to the iron/ascorbate-dependent oxidoreductase family.</text>
</comment>
<dbReference type="SUPFAM" id="SSF51197">
    <property type="entry name" value="Clavaminate synthase-like"/>
    <property type="match status" value="1"/>
</dbReference>
<keyword evidence="11" id="KW-0408">Iron</keyword>
<dbReference type="STRING" id="1777140.AWB79_05081"/>
<dbReference type="InterPro" id="IPR026992">
    <property type="entry name" value="DIOX_N"/>
</dbReference>
<evidence type="ECO:0000256" key="5">
    <source>
        <dbReference type="ARBA" id="ARBA00019045"/>
    </source>
</evidence>
<dbReference type="InterPro" id="IPR050231">
    <property type="entry name" value="Iron_ascorbate_oxido_reductase"/>
</dbReference>
<dbReference type="Gene3D" id="2.60.120.330">
    <property type="entry name" value="B-lactam Antibiotic, Isopenicillin N Synthase, Chain"/>
    <property type="match status" value="1"/>
</dbReference>
<dbReference type="GO" id="GO:0009693">
    <property type="term" value="P:ethylene biosynthetic process"/>
    <property type="evidence" value="ECO:0007669"/>
    <property type="project" value="UniProtKB-KW"/>
</dbReference>
<evidence type="ECO:0000256" key="3">
    <source>
        <dbReference type="ARBA" id="ARBA00012293"/>
    </source>
</evidence>
<evidence type="ECO:0000259" key="12">
    <source>
        <dbReference type="PROSITE" id="PS51471"/>
    </source>
</evidence>
<protein>
    <recommendedName>
        <fullName evidence="5">2-oxoglutarate-dependent ethylene/succinate-forming enzyme</fullName>
        <ecNumber evidence="4">1.13.12.19</ecNumber>
        <ecNumber evidence="3">1.14.20.7</ecNumber>
    </recommendedName>
    <alternativeName>
        <fullName evidence="7">2-oxoglutarate dioxygenase (ethylene-forming)</fullName>
    </alternativeName>
    <alternativeName>
        <fullName evidence="8">2-oxoglutarate/L-arginine monooxygenase/decarboxylase (succinate-forming)</fullName>
    </alternativeName>
</protein>
<comment type="catalytic activity">
    <reaction evidence="9">
        <text>2-oxoglutarate + O2 + 2 H(+) = ethene + 3 CO2 + H2O</text>
        <dbReference type="Rhea" id="RHEA:31523"/>
        <dbReference type="ChEBI" id="CHEBI:15377"/>
        <dbReference type="ChEBI" id="CHEBI:15378"/>
        <dbReference type="ChEBI" id="CHEBI:15379"/>
        <dbReference type="ChEBI" id="CHEBI:16526"/>
        <dbReference type="ChEBI" id="CHEBI:16810"/>
        <dbReference type="ChEBI" id="CHEBI:18153"/>
        <dbReference type="EC" id="1.13.12.19"/>
    </reaction>
</comment>
<dbReference type="PRINTS" id="PR00682">
    <property type="entry name" value="IPNSYNTHASE"/>
</dbReference>
<keyword evidence="14" id="KW-1185">Reference proteome</keyword>
<reference evidence="13" key="1">
    <citation type="submission" date="2016-01" db="EMBL/GenBank/DDBJ databases">
        <authorList>
            <person name="Peeters C."/>
        </authorList>
    </citation>
    <scope>NUCLEOTIDE SEQUENCE</scope>
    <source>
        <strain evidence="13">LMG 29322</strain>
    </source>
</reference>
<sequence length="325" mass="36100">MLIYQPPTAAKFIPVIDLEGSFSEDLETRKKVAWEVHKASRDTGFFYISNHRVPEEVTVGQLALAREFFALPIEEKLKINVTNSASMRGYERMSSQALDDGSMPDLKEGFMAGIDGLQAYVTKGAYNSKNQYPESMPALSHATDTYLQTMLSLGRHLLSVLALSLDLPEDYFSQGVEKPMITTRLLHYPPQDKIGEGNQLGAGAHTDWGMLTMLLQDDVGGLEVRNADGEWVRAPYIPGTFVVNLGDMVPLLTNGLYHSNMHRVLNTASDRHRYSVPTFFDPNYFYRIEPLASCEAAQDRSAGECTVGEHIAEMYAKTYGNATAA</sequence>
<evidence type="ECO:0000256" key="6">
    <source>
        <dbReference type="ARBA" id="ARBA00022666"/>
    </source>
</evidence>
<dbReference type="AlphaFoldDB" id="A0A158CBQ2"/>
<evidence type="ECO:0000256" key="1">
    <source>
        <dbReference type="ARBA" id="ARBA00001954"/>
    </source>
</evidence>
<dbReference type="Proteomes" id="UP000054851">
    <property type="component" value="Unassembled WGS sequence"/>
</dbReference>
<organism evidence="13 14">
    <name type="scientific">Caballeronia hypogeia</name>
    <dbReference type="NCBI Taxonomy" id="1777140"/>
    <lineage>
        <taxon>Bacteria</taxon>
        <taxon>Pseudomonadati</taxon>
        <taxon>Pseudomonadota</taxon>
        <taxon>Betaproteobacteria</taxon>
        <taxon>Burkholderiales</taxon>
        <taxon>Burkholderiaceae</taxon>
        <taxon>Caballeronia</taxon>
    </lineage>
</organism>
<comment type="catalytic activity">
    <reaction evidence="10">
        <text>L-arginine + 2-oxoglutarate + O2 = guanidine + L-glutamate 5-semialdehyde + succinate + CO2</text>
        <dbReference type="Rhea" id="RHEA:31535"/>
        <dbReference type="ChEBI" id="CHEBI:15379"/>
        <dbReference type="ChEBI" id="CHEBI:16526"/>
        <dbReference type="ChEBI" id="CHEBI:16810"/>
        <dbReference type="ChEBI" id="CHEBI:30031"/>
        <dbReference type="ChEBI" id="CHEBI:30087"/>
        <dbReference type="ChEBI" id="CHEBI:32682"/>
        <dbReference type="ChEBI" id="CHEBI:58066"/>
        <dbReference type="EC" id="1.14.20.7"/>
    </reaction>
</comment>
<name>A0A158CBQ2_9BURK</name>
<dbReference type="GO" id="GO:0046872">
    <property type="term" value="F:metal ion binding"/>
    <property type="evidence" value="ECO:0007669"/>
    <property type="project" value="UniProtKB-KW"/>
</dbReference>
<dbReference type="InterPro" id="IPR005123">
    <property type="entry name" value="Oxoglu/Fe-dep_dioxygenase_dom"/>
</dbReference>
<evidence type="ECO:0000313" key="13">
    <source>
        <dbReference type="EMBL" id="SAK79701.1"/>
    </source>
</evidence>
<proteinExistence type="inferred from homology"/>
<evidence type="ECO:0000313" key="14">
    <source>
        <dbReference type="Proteomes" id="UP000054851"/>
    </source>
</evidence>
<dbReference type="Pfam" id="PF14226">
    <property type="entry name" value="DIOX_N"/>
    <property type="match status" value="1"/>
</dbReference>
<comment type="cofactor">
    <cofactor evidence="1">
        <name>Fe(2+)</name>
        <dbReference type="ChEBI" id="CHEBI:29033"/>
    </cofactor>
</comment>
<evidence type="ECO:0000256" key="11">
    <source>
        <dbReference type="RuleBase" id="RU003682"/>
    </source>
</evidence>
<dbReference type="InterPro" id="IPR027443">
    <property type="entry name" value="IPNS-like_sf"/>
</dbReference>
<accession>A0A158CBQ2</accession>
<feature type="domain" description="Fe2OG dioxygenase" evidence="12">
    <location>
        <begin position="178"/>
        <end position="282"/>
    </location>
</feature>
<dbReference type="EC" id="1.14.20.7" evidence="3"/>
<evidence type="ECO:0000256" key="2">
    <source>
        <dbReference type="ARBA" id="ARBA00004767"/>
    </source>
</evidence>